<name>A0A7W7END6_9HYPH</name>
<organism evidence="2 3">
    <name type="scientific">Rhizobium leucaenae</name>
    <dbReference type="NCBI Taxonomy" id="29450"/>
    <lineage>
        <taxon>Bacteria</taxon>
        <taxon>Pseudomonadati</taxon>
        <taxon>Pseudomonadota</taxon>
        <taxon>Alphaproteobacteria</taxon>
        <taxon>Hyphomicrobiales</taxon>
        <taxon>Rhizobiaceae</taxon>
        <taxon>Rhizobium/Agrobacterium group</taxon>
        <taxon>Rhizobium</taxon>
    </lineage>
</organism>
<feature type="region of interest" description="Disordered" evidence="1">
    <location>
        <begin position="86"/>
        <end position="108"/>
    </location>
</feature>
<dbReference type="AlphaFoldDB" id="A0A7W7END6"/>
<dbReference type="RefSeq" id="WP_154668694.1">
    <property type="nucleotide sequence ID" value="NZ_JACIIG010000026.1"/>
</dbReference>
<dbReference type="PROSITE" id="PS51257">
    <property type="entry name" value="PROKAR_LIPOPROTEIN"/>
    <property type="match status" value="1"/>
</dbReference>
<keyword evidence="3" id="KW-1185">Reference proteome</keyword>
<accession>A0A7W7END6</accession>
<dbReference type="Proteomes" id="UP000543836">
    <property type="component" value="Unassembled WGS sequence"/>
</dbReference>
<comment type="caution">
    <text evidence="2">The sequence shown here is derived from an EMBL/GenBank/DDBJ whole genome shotgun (WGS) entry which is preliminary data.</text>
</comment>
<evidence type="ECO:0000313" key="3">
    <source>
        <dbReference type="Proteomes" id="UP000543836"/>
    </source>
</evidence>
<reference evidence="2 3" key="1">
    <citation type="submission" date="2020-08" db="EMBL/GenBank/DDBJ databases">
        <title>Genomic Encyclopedia of Type Strains, Phase IV (KMG-V): Genome sequencing to study the core and pangenomes of soil and plant-associated prokaryotes.</title>
        <authorList>
            <person name="Whitman W."/>
        </authorList>
    </citation>
    <scope>NUCLEOTIDE SEQUENCE [LARGE SCALE GENOMIC DNA]</scope>
    <source>
        <strain evidence="2 3">SEMIA 492</strain>
    </source>
</reference>
<gene>
    <name evidence="2" type="ORF">GGE60_005646</name>
</gene>
<protein>
    <recommendedName>
        <fullName evidence="4">Lipoprotein</fullName>
    </recommendedName>
</protein>
<evidence type="ECO:0008006" key="4">
    <source>
        <dbReference type="Google" id="ProtNLM"/>
    </source>
</evidence>
<proteinExistence type="predicted"/>
<sequence length="108" mass="12550">MTMKSMLVAAIVGFTGLILSSCVEEGPLYGTSGYNPGYYGGGAIFIGGGDHYRYRYRYDRNHYYRDRYRGHHDYRSGRLEYRGHRPEYQHGRPGGHHRIIPFDKNLSR</sequence>
<dbReference type="EMBL" id="JACIIG010000026">
    <property type="protein sequence ID" value="MBB4571484.1"/>
    <property type="molecule type" value="Genomic_DNA"/>
</dbReference>
<evidence type="ECO:0000313" key="2">
    <source>
        <dbReference type="EMBL" id="MBB4571484.1"/>
    </source>
</evidence>
<evidence type="ECO:0000256" key="1">
    <source>
        <dbReference type="SAM" id="MobiDB-lite"/>
    </source>
</evidence>